<organism evidence="1 2">
    <name type="scientific">Candidatus Lokiarchaeum ossiferum</name>
    <dbReference type="NCBI Taxonomy" id="2951803"/>
    <lineage>
        <taxon>Archaea</taxon>
        <taxon>Promethearchaeati</taxon>
        <taxon>Promethearchaeota</taxon>
        <taxon>Promethearchaeia</taxon>
        <taxon>Promethearchaeales</taxon>
        <taxon>Promethearchaeaceae</taxon>
        <taxon>Candidatus Lokiarchaeum</taxon>
    </lineage>
</organism>
<protein>
    <recommendedName>
        <fullName evidence="3">ParB/Sulfiredoxin domain-containing protein</fullName>
    </recommendedName>
</protein>
<reference evidence="1" key="1">
    <citation type="submission" date="2022-09" db="EMBL/GenBank/DDBJ databases">
        <title>Actin cytoskeleton and complex cell architecture in an #Asgard archaeon.</title>
        <authorList>
            <person name="Ponce Toledo R.I."/>
            <person name="Schleper C."/>
            <person name="Rodrigues Oliveira T."/>
            <person name="Wollweber F."/>
            <person name="Xu J."/>
            <person name="Rittmann S."/>
            <person name="Klingl A."/>
            <person name="Pilhofer M."/>
        </authorList>
    </citation>
    <scope>NUCLEOTIDE SEQUENCE</scope>
    <source>
        <strain evidence="1">B-35</strain>
    </source>
</reference>
<dbReference type="Gene3D" id="3.90.1530.10">
    <property type="entry name" value="Conserved hypothetical protein from pyrococcus furiosus pfu- 392566-001, ParB domain"/>
    <property type="match status" value="1"/>
</dbReference>
<proteinExistence type="predicted"/>
<keyword evidence="2" id="KW-1185">Reference proteome</keyword>
<sequence length="127" mass="15085">MDLADLTPSQLFLNQDKIKTLENQINPFALENIPPISIRKFGEKTVFLDGHTRAFLASKNGLKKVPVYWETEEYDWKMYEICIQWCQDEKIFHVEDLKHKIVDTETYEKCWIGKCQALSRQLEEHHN</sequence>
<accession>A0ABY6HVS2</accession>
<evidence type="ECO:0008006" key="3">
    <source>
        <dbReference type="Google" id="ProtNLM"/>
    </source>
</evidence>
<dbReference type="SUPFAM" id="SSF110849">
    <property type="entry name" value="ParB/Sulfiredoxin"/>
    <property type="match status" value="1"/>
</dbReference>
<name>A0ABY6HVS2_9ARCH</name>
<evidence type="ECO:0000313" key="2">
    <source>
        <dbReference type="Proteomes" id="UP001208689"/>
    </source>
</evidence>
<evidence type="ECO:0000313" key="1">
    <source>
        <dbReference type="EMBL" id="UYP47510.1"/>
    </source>
</evidence>
<dbReference type="EMBL" id="CP104013">
    <property type="protein sequence ID" value="UYP47510.1"/>
    <property type="molecule type" value="Genomic_DNA"/>
</dbReference>
<dbReference type="Proteomes" id="UP001208689">
    <property type="component" value="Chromosome"/>
</dbReference>
<dbReference type="InterPro" id="IPR036086">
    <property type="entry name" value="ParB/Sulfiredoxin_sf"/>
</dbReference>
<gene>
    <name evidence="1" type="ORF">NEF87_003795</name>
</gene>